<keyword evidence="3" id="KW-1185">Reference proteome</keyword>
<feature type="region of interest" description="Disordered" evidence="1">
    <location>
        <begin position="279"/>
        <end position="351"/>
    </location>
</feature>
<dbReference type="EMBL" id="RBAL01000032">
    <property type="protein sequence ID" value="RKN36680.1"/>
    <property type="molecule type" value="Genomic_DNA"/>
</dbReference>
<feature type="region of interest" description="Disordered" evidence="1">
    <location>
        <begin position="1"/>
        <end position="29"/>
    </location>
</feature>
<proteinExistence type="predicted"/>
<evidence type="ECO:0000313" key="3">
    <source>
        <dbReference type="Proteomes" id="UP000272474"/>
    </source>
</evidence>
<name>A0A3A9YHV0_9ACTN</name>
<dbReference type="AlphaFoldDB" id="A0A3A9YHV0"/>
<dbReference type="Proteomes" id="UP000272474">
    <property type="component" value="Unassembled WGS sequence"/>
</dbReference>
<dbReference type="RefSeq" id="WP_120684937.1">
    <property type="nucleotide sequence ID" value="NZ_RBAL01000032.1"/>
</dbReference>
<evidence type="ECO:0000256" key="1">
    <source>
        <dbReference type="SAM" id="MobiDB-lite"/>
    </source>
</evidence>
<reference evidence="2 3" key="1">
    <citation type="journal article" date="2014" name="Int. J. Syst. Evol. Microbiol.">
        <title>Streptomyces hoynatensis sp. nov., isolated from deep marine sediment.</title>
        <authorList>
            <person name="Veyisoglu A."/>
            <person name="Sahin N."/>
        </authorList>
    </citation>
    <scope>NUCLEOTIDE SEQUENCE [LARGE SCALE GENOMIC DNA]</scope>
    <source>
        <strain evidence="2 3">KCTC 29097</strain>
    </source>
</reference>
<organism evidence="2 3">
    <name type="scientific">Streptomyces hoynatensis</name>
    <dbReference type="NCBI Taxonomy" id="1141874"/>
    <lineage>
        <taxon>Bacteria</taxon>
        <taxon>Bacillati</taxon>
        <taxon>Actinomycetota</taxon>
        <taxon>Actinomycetes</taxon>
        <taxon>Kitasatosporales</taxon>
        <taxon>Streptomycetaceae</taxon>
        <taxon>Streptomyces</taxon>
    </lineage>
</organism>
<dbReference type="OrthoDB" id="4230136at2"/>
<accession>A0A3A9YHV0</accession>
<comment type="caution">
    <text evidence="2">The sequence shown here is derived from an EMBL/GenBank/DDBJ whole genome shotgun (WGS) entry which is preliminary data.</text>
</comment>
<evidence type="ECO:0000313" key="2">
    <source>
        <dbReference type="EMBL" id="RKN36680.1"/>
    </source>
</evidence>
<feature type="compositionally biased region" description="Low complexity" evidence="1">
    <location>
        <begin position="308"/>
        <end position="322"/>
    </location>
</feature>
<sequence>MSRAGLKPGRVARAAAGRPAAGPSPSPLVLSAGTARRLRGAVRALLDDPAVAGLPDPARLAAVVLLAKARSADLVTEVCARELGRWLGLSGSAVSHAVRPALTGTDVVHVREARAVSGRVTGLEWLVMPAWRARHEGAMAHPLRLERAELAVLLRLCEALFGPGWSHRDGSVTPPGVLGRHTGRGAATDRLALLLAALDARADGTVRLCPGSVDERRGRPAATIARLLGCTAAGGEAVLGRLRKAGVVETPQRTTADGMAGKARLVVLAVAAAHRAARRRGTAEIPAFERDSNGSAPIQALAGSDATGPAAPGRARPGKGPAVGSASLRGVPAPAAAAPGDQGHGRPAPGVEEVQVSGADRASDAGVAGGFAVPDDLAGLHAMHAGVAEQGSESAGDPGFSGVAERGAGRRRRKHACAREDAGGPADADVTAAGGEGGCALRAEDPISPTPKPKSGYAGPALTFSARVAAVLQPVQHLVRGCSPWEARAIGTEIGRQLDAGVTPEQLRHRLAARLVGIGEHQVLAPGRWLLGSGLPRWGCGNVHCESGELWAIDWARGAAFATGTRCETCAAAAAARARAHEQHQRIAQGLCPHHGTPPDRHGQCLDCELDDTVGIGQPDILPAPEDKPAPPKRSAPPRWWECAVCRLPHRGDAPPDLMCPRCPATAAAEDTAWRQAAVRSWERHQALVDEAYAEYAGREAEAAERREHRAQAARRARERRAREQAETAARRAQLARDYPELAAVSPFVADLLGSAEPSRADGLLGACGEGWRAPGE</sequence>
<feature type="region of interest" description="Disordered" evidence="1">
    <location>
        <begin position="706"/>
        <end position="735"/>
    </location>
</feature>
<gene>
    <name evidence="2" type="ORF">D7294_29825</name>
</gene>
<feature type="compositionally biased region" description="Low complexity" evidence="1">
    <location>
        <begin position="8"/>
        <end position="23"/>
    </location>
</feature>
<feature type="region of interest" description="Disordered" evidence="1">
    <location>
        <begin position="388"/>
        <end position="432"/>
    </location>
</feature>
<feature type="region of interest" description="Disordered" evidence="1">
    <location>
        <begin position="758"/>
        <end position="777"/>
    </location>
</feature>
<protein>
    <submittedName>
        <fullName evidence="2">Transcriptional regulator</fullName>
    </submittedName>
</protein>
<feature type="compositionally biased region" description="Basic and acidic residues" evidence="1">
    <location>
        <begin position="721"/>
        <end position="730"/>
    </location>
</feature>